<evidence type="ECO:0000256" key="5">
    <source>
        <dbReference type="ARBA" id="ARBA00022679"/>
    </source>
</evidence>
<evidence type="ECO:0000256" key="10">
    <source>
        <dbReference type="ARBA" id="ARBA00023136"/>
    </source>
</evidence>
<comment type="pathway">
    <text evidence="2">Protein modification; protein glycosylation.</text>
</comment>
<organism evidence="13 14">
    <name type="scientific">Riccia sorocarpa</name>
    <dbReference type="NCBI Taxonomy" id="122646"/>
    <lineage>
        <taxon>Eukaryota</taxon>
        <taxon>Viridiplantae</taxon>
        <taxon>Streptophyta</taxon>
        <taxon>Embryophyta</taxon>
        <taxon>Marchantiophyta</taxon>
        <taxon>Marchantiopsida</taxon>
        <taxon>Marchantiidae</taxon>
        <taxon>Marchantiales</taxon>
        <taxon>Ricciaceae</taxon>
        <taxon>Riccia</taxon>
    </lineage>
</organism>
<keyword evidence="6 12" id="KW-0812">Transmembrane</keyword>
<keyword evidence="14" id="KW-1185">Reference proteome</keyword>
<comment type="cofactor">
    <cofactor evidence="12">
        <name>Mn(2+)</name>
        <dbReference type="ChEBI" id="CHEBI:29035"/>
    </cofactor>
</comment>
<reference evidence="13 14" key="1">
    <citation type="submission" date="2024-09" db="EMBL/GenBank/DDBJ databases">
        <title>Chromosome-scale assembly of Riccia sorocarpa.</title>
        <authorList>
            <person name="Paukszto L."/>
        </authorList>
    </citation>
    <scope>NUCLEOTIDE SEQUENCE [LARGE SCALE GENOMIC DNA]</scope>
    <source>
        <strain evidence="13">LP-2024</strain>
        <tissue evidence="13">Aerial parts of the thallus</tissue>
    </source>
</reference>
<dbReference type="Pfam" id="PF01762">
    <property type="entry name" value="Galactosyl_T"/>
    <property type="match status" value="1"/>
</dbReference>
<accession>A0ABD3GNW8</accession>
<dbReference type="EC" id="2.4.1.-" evidence="12"/>
<evidence type="ECO:0000256" key="12">
    <source>
        <dbReference type="RuleBase" id="RU363063"/>
    </source>
</evidence>
<dbReference type="GO" id="GO:0016757">
    <property type="term" value="F:glycosyltransferase activity"/>
    <property type="evidence" value="ECO:0007669"/>
    <property type="project" value="UniProtKB-KW"/>
</dbReference>
<feature type="transmembrane region" description="Helical" evidence="12">
    <location>
        <begin position="21"/>
        <end position="42"/>
    </location>
</feature>
<sequence length="423" mass="47697">MIELDPAVRPRKSQAIQLPTVVFLAVSIALGSMMTMGFLLYASVVSSPTLVDYLFPEHHFCPGQYSMDMLPGEQDPAAEIHLSQKQQLQALEQPTLNSNLTSNLTSSFMAKDRKLEDGDPPSVSILIGILTTAKKTERRQLLRTAYRVQSTQLADVEVKFVMGKLEDEEDKVLVSMESLVYGDILELECAENMNHGKTFTFFSTVSEMARIGRARSYSYVMKTDDDSYVRVDNLAKRLLSLSRTDLYYGYILPCENHDPYAWYMAGMGYLISWDLVDWIRESPLVRNNTDGTEDKLVGEWFNEGGKAKNRVNDKPLFYDHPAFGGNCAHELIPESILVHQVKTAERWADVLKFFEADLLNISLPIRVLLQVSSAPEVRNLSIPAASTGKGGSHCSIARYTYNQRSKTWATSVSEDQYNHFFLV</sequence>
<keyword evidence="7 12" id="KW-0735">Signal-anchor</keyword>
<keyword evidence="5" id="KW-0808">Transferase</keyword>
<dbReference type="AlphaFoldDB" id="A0ABD3GNW8"/>
<dbReference type="PANTHER" id="PTHR11214">
    <property type="entry name" value="BETA-1,3-N-ACETYLGLUCOSAMINYLTRANSFERASE"/>
    <property type="match status" value="1"/>
</dbReference>
<gene>
    <name evidence="13" type="ORF">R1sor_022746</name>
</gene>
<dbReference type="Proteomes" id="UP001633002">
    <property type="component" value="Unassembled WGS sequence"/>
</dbReference>
<protein>
    <recommendedName>
        <fullName evidence="12">Hexosyltransferase</fullName>
        <ecNumber evidence="12">2.4.1.-</ecNumber>
    </recommendedName>
</protein>
<keyword evidence="10 12" id="KW-0472">Membrane</keyword>
<dbReference type="InterPro" id="IPR002659">
    <property type="entry name" value="Glyco_trans_31"/>
</dbReference>
<comment type="similarity">
    <text evidence="3 12">Belongs to the glycosyltransferase 31 family.</text>
</comment>
<evidence type="ECO:0000256" key="4">
    <source>
        <dbReference type="ARBA" id="ARBA00022676"/>
    </source>
</evidence>
<evidence type="ECO:0000256" key="2">
    <source>
        <dbReference type="ARBA" id="ARBA00004922"/>
    </source>
</evidence>
<comment type="caution">
    <text evidence="13">The sequence shown here is derived from an EMBL/GenBank/DDBJ whole genome shotgun (WGS) entry which is preliminary data.</text>
</comment>
<keyword evidence="8 12" id="KW-1133">Transmembrane helix</keyword>
<comment type="subcellular location">
    <subcellularLocation>
        <location evidence="1 12">Golgi apparatus membrane</location>
        <topology evidence="1 12">Single-pass type II membrane protein</topology>
    </subcellularLocation>
</comment>
<dbReference type="EMBL" id="JBJQOH010000007">
    <property type="protein sequence ID" value="KAL3679790.1"/>
    <property type="molecule type" value="Genomic_DNA"/>
</dbReference>
<dbReference type="GO" id="GO:0000139">
    <property type="term" value="C:Golgi membrane"/>
    <property type="evidence" value="ECO:0007669"/>
    <property type="project" value="UniProtKB-SubCell"/>
</dbReference>
<evidence type="ECO:0000256" key="3">
    <source>
        <dbReference type="ARBA" id="ARBA00008661"/>
    </source>
</evidence>
<evidence type="ECO:0000313" key="13">
    <source>
        <dbReference type="EMBL" id="KAL3679790.1"/>
    </source>
</evidence>
<proteinExistence type="inferred from homology"/>
<keyword evidence="9 12" id="KW-0333">Golgi apparatus</keyword>
<evidence type="ECO:0000256" key="8">
    <source>
        <dbReference type="ARBA" id="ARBA00022989"/>
    </source>
</evidence>
<evidence type="ECO:0000256" key="11">
    <source>
        <dbReference type="ARBA" id="ARBA00023211"/>
    </source>
</evidence>
<name>A0ABD3GNW8_9MARC</name>
<evidence type="ECO:0000256" key="7">
    <source>
        <dbReference type="ARBA" id="ARBA00022968"/>
    </source>
</evidence>
<evidence type="ECO:0000256" key="6">
    <source>
        <dbReference type="ARBA" id="ARBA00022692"/>
    </source>
</evidence>
<keyword evidence="11 12" id="KW-0464">Manganese</keyword>
<evidence type="ECO:0000256" key="9">
    <source>
        <dbReference type="ARBA" id="ARBA00023034"/>
    </source>
</evidence>
<dbReference type="Gene3D" id="3.90.550.50">
    <property type="match status" value="1"/>
</dbReference>
<dbReference type="PANTHER" id="PTHR11214:SF351">
    <property type="entry name" value="BETA-1,3-GALACTOSYLTRANSFERASE PVG3"/>
    <property type="match status" value="1"/>
</dbReference>
<evidence type="ECO:0000313" key="14">
    <source>
        <dbReference type="Proteomes" id="UP001633002"/>
    </source>
</evidence>
<evidence type="ECO:0000256" key="1">
    <source>
        <dbReference type="ARBA" id="ARBA00004323"/>
    </source>
</evidence>
<keyword evidence="4 12" id="KW-0328">Glycosyltransferase</keyword>